<dbReference type="KEGG" id="tmc:LMI_2785"/>
<proteinExistence type="predicted"/>
<feature type="transmembrane region" description="Helical" evidence="1">
    <location>
        <begin position="1279"/>
        <end position="1299"/>
    </location>
</feature>
<organism evidence="2 3">
    <name type="scientific">Legionella micdadei</name>
    <name type="common">Tatlockia micdadei</name>
    <dbReference type="NCBI Taxonomy" id="451"/>
    <lineage>
        <taxon>Bacteria</taxon>
        <taxon>Pseudomonadati</taxon>
        <taxon>Pseudomonadota</taxon>
        <taxon>Gammaproteobacteria</taxon>
        <taxon>Legionellales</taxon>
        <taxon>Legionellaceae</taxon>
        <taxon>Legionella</taxon>
    </lineage>
</organism>
<feature type="transmembrane region" description="Helical" evidence="1">
    <location>
        <begin position="1029"/>
        <end position="1048"/>
    </location>
</feature>
<feature type="transmembrane region" description="Helical" evidence="1">
    <location>
        <begin position="227"/>
        <end position="246"/>
    </location>
</feature>
<evidence type="ECO:0000256" key="1">
    <source>
        <dbReference type="SAM" id="Phobius"/>
    </source>
</evidence>
<feature type="transmembrane region" description="Helical" evidence="1">
    <location>
        <begin position="96"/>
        <end position="117"/>
    </location>
</feature>
<reference evidence="3" key="1">
    <citation type="submission" date="2014-09" db="EMBL/GenBank/DDBJ databases">
        <authorList>
            <person name="Gomez-Valero L."/>
        </authorList>
    </citation>
    <scope>NUCLEOTIDE SEQUENCE [LARGE SCALE GENOMIC DNA]</scope>
    <source>
        <strain evidence="3">ATCC33218</strain>
    </source>
</reference>
<name>A0A098GKI5_LEGMI</name>
<evidence type="ECO:0000313" key="3">
    <source>
        <dbReference type="Proteomes" id="UP000032414"/>
    </source>
</evidence>
<feature type="transmembrane region" description="Helical" evidence="1">
    <location>
        <begin position="605"/>
        <end position="631"/>
    </location>
</feature>
<keyword evidence="1" id="KW-0472">Membrane</keyword>
<feature type="transmembrane region" description="Helical" evidence="1">
    <location>
        <begin position="1305"/>
        <end position="1325"/>
    </location>
</feature>
<feature type="transmembrane region" description="Helical" evidence="1">
    <location>
        <begin position="937"/>
        <end position="959"/>
    </location>
</feature>
<feature type="transmembrane region" description="Helical" evidence="1">
    <location>
        <begin position="537"/>
        <end position="558"/>
    </location>
</feature>
<feature type="transmembrane region" description="Helical" evidence="1">
    <location>
        <begin position="804"/>
        <end position="830"/>
    </location>
</feature>
<feature type="transmembrane region" description="Helical" evidence="1">
    <location>
        <begin position="201"/>
        <end position="220"/>
    </location>
</feature>
<feature type="transmembrane region" description="Helical" evidence="1">
    <location>
        <begin position="1005"/>
        <end position="1023"/>
    </location>
</feature>
<feature type="transmembrane region" description="Helical" evidence="1">
    <location>
        <begin position="863"/>
        <end position="888"/>
    </location>
</feature>
<feature type="transmembrane region" description="Helical" evidence="1">
    <location>
        <begin position="664"/>
        <end position="690"/>
    </location>
</feature>
<gene>
    <name evidence="2" type="ORF">LMI_2785</name>
</gene>
<feature type="transmembrane region" description="Helical" evidence="1">
    <location>
        <begin position="564"/>
        <end position="584"/>
    </location>
</feature>
<protein>
    <submittedName>
        <fullName evidence="2">Uncharacterized protein</fullName>
    </submittedName>
</protein>
<feature type="transmembrane region" description="Helical" evidence="1">
    <location>
        <begin position="1245"/>
        <end position="1267"/>
    </location>
</feature>
<feature type="transmembrane region" description="Helical" evidence="1">
    <location>
        <begin position="1064"/>
        <end position="1090"/>
    </location>
</feature>
<feature type="transmembrane region" description="Helical" evidence="1">
    <location>
        <begin position="16"/>
        <end position="36"/>
    </location>
</feature>
<feature type="transmembrane region" description="Helical" evidence="1">
    <location>
        <begin position="336"/>
        <end position="357"/>
    </location>
</feature>
<accession>A0A098GKI5</accession>
<feature type="transmembrane region" description="Helical" evidence="1">
    <location>
        <begin position="404"/>
        <end position="430"/>
    </location>
</feature>
<feature type="transmembrane region" description="Helical" evidence="1">
    <location>
        <begin position="463"/>
        <end position="489"/>
    </location>
</feature>
<feature type="transmembrane region" description="Helical" evidence="1">
    <location>
        <begin position="1211"/>
        <end position="1233"/>
    </location>
</feature>
<sequence>MAMGELLDELTHTLPTLFWSMTTGLARLGAISSYFIRDTFRAHFNLIAQYTAPIEQELLNKNPPKPSDLNPLGQIALTIFPLTIVSWLAALTAAPLIYNSVLLFIAGFVRVTNLALFDLPRRQINIPEGSMPWYRIIFGLPGLIIGGSLGAISAGLISLVRLTINSFKSGKYSFVKITNLALDQDDYLLFDQDERSKIEKYGFGLPGLVFGGIVGAVGFTAAGLGRVVINSFFSFISINASAFNLVRQEKFKGGLQDGRTPFLIYGLGLPGLILGSITAPVAIAIAGAERIAIESWKTTKELFFATVKLALPAEQPEEAQELMEEVKREKRSKLNAYGFGAPGVLLGVLSGSIGFAGIVFARIVANSLASGAFSFIHVTNLALDPNDRLPQIQEEGSKIKRYGFGFPGIVLGGIAGGLGFAVASLGRVAINSWFSFIGLNASAFNLVRQEKTNRGLKDGRTPFLIYGLGFPGLILGSITAPVAIAIAGAERIAIESWKTTKELFFATVKLALPAEQPEEAQELMEEVKREKRSKLNAYGFGAPGVLLGVLSGSIGFAGIVFARIVANSLASGAFSFIHVTNLALDPNDRLPQIQEEGSKIKRYGFGFPGIVLGGIAGGLGFAVAGLGRVAINSWFSFIGLNASAFNLVRQEKTNRGLKDGRTPFLIYGLGLPGLILGSITAPVAIAIAGAERIAIESWKTTKEIFIAIVNLILPAKKPEESTQESAEENKRSKLDTYGFGAPGLLLGIISGGIGFVGILCARILINSLISALYMFILITNKALDPADEIPQIQDRRSTLEVCGFGLPGLFLGALIGRLGFFAVGLGRIAVNSFFTFVNLNAAAFNLVRQEKINLGLRNGRTPFLIYGLGLPGLILGSFTAPIAITIAITERIAKESWKTTKELFFAAVKLALPAEKLGKSSEQVEESKKEKRSKLNAYGFGAPGILLGLVSGGIGFTAIGLARTVTNSFISGLNSFIRVTNLALDPKNYISQPLDQRSKIEKYGFGLPGLVLGGIVGGLGFSAAGLGRVATNSFFTFVSLNAAAFNLVRQEKINRGLRDGRSPFLIYGLGLPGLILGGITSPAAIAIAVAERIFIESWKTTKEFFFAFVKLALPAEEIEAQERSQLSQTATDNKKRSKLDTYVFGAPGILLGILSGGIGFTFVGLRQVVTHSIDTGIRMFTTIANLGLVNNEQFNYKQLEKEDKRHWQAKYLLGFPGAFIGAGLGFLMLVGIGSVKFLTNTFYSWLSLSGSVLNGSLELPLFSGLAGDERTQNQKIIGGLGYVIALVSTLPIGVLILVGKKVAPVIGALLLGAICSPFVALLKGINQSHKKPRFENKGLGEDDERIQRFKNIYSALTPLGQLAENSKIPEQQNGRKGPLCFTRKAFTFNISTVTEYTLDQLLSAYRASTNKEAFFASDGEFETVLERVKEHYKEISCLDSEYHTSARDEQIDRIGNFARDYILNKETTVPDHLYSSPKNTWAAIFWGKEPKNTEGFPNPQLGVNLELS</sequence>
<dbReference type="Proteomes" id="UP000032414">
    <property type="component" value="Chromosome I"/>
</dbReference>
<dbReference type="HOGENOM" id="CLU_248323_0_0_6"/>
<feature type="transmembrane region" description="Helical" evidence="1">
    <location>
        <begin position="737"/>
        <end position="757"/>
    </location>
</feature>
<evidence type="ECO:0000313" key="2">
    <source>
        <dbReference type="EMBL" id="CEG62036.1"/>
    </source>
</evidence>
<feature type="transmembrane region" description="Helical" evidence="1">
    <location>
        <begin position="138"/>
        <end position="164"/>
    </location>
</feature>
<dbReference type="EMBL" id="LN614830">
    <property type="protein sequence ID" value="CEG62036.1"/>
    <property type="molecule type" value="Genomic_DNA"/>
</dbReference>
<keyword evidence="1" id="KW-0812">Transmembrane</keyword>
<feature type="transmembrane region" description="Helical" evidence="1">
    <location>
        <begin position="262"/>
        <end position="288"/>
    </location>
</feature>
<keyword evidence="1" id="KW-1133">Transmembrane helix</keyword>
<feature type="transmembrane region" description="Helical" evidence="1">
    <location>
        <begin position="1142"/>
        <end position="1165"/>
    </location>
</feature>
<dbReference type="STRING" id="451.B6N58_02300"/>